<organism evidence="1 2">
    <name type="scientific">Edwardsiella anguillarum ET080813</name>
    <dbReference type="NCBI Taxonomy" id="667120"/>
    <lineage>
        <taxon>Bacteria</taxon>
        <taxon>Pseudomonadati</taxon>
        <taxon>Pseudomonadota</taxon>
        <taxon>Gammaproteobacteria</taxon>
        <taxon>Enterobacterales</taxon>
        <taxon>Hafniaceae</taxon>
        <taxon>Edwardsiella</taxon>
    </lineage>
</organism>
<dbReference type="AlphaFoldDB" id="A0A076LUP5"/>
<name>A0A076LUP5_9GAMM</name>
<protein>
    <submittedName>
        <fullName evidence="1">Uncharacterized protein</fullName>
    </submittedName>
</protein>
<proteinExistence type="predicted"/>
<sequence>MHILPFRQDSAISLYITWQYYLFLTDDLYPARNRRRLDGGVAIDPGADAAVIASSVNADLLWH</sequence>
<gene>
    <name evidence="1" type="ORF">ETEE_3766</name>
</gene>
<evidence type="ECO:0000313" key="2">
    <source>
        <dbReference type="Proteomes" id="UP000028681"/>
    </source>
</evidence>
<reference evidence="1 2" key="1">
    <citation type="journal article" date="2012" name="PLoS ONE">
        <title>Edwardsiella comparative phylogenomics reveal the new intra/inter-species taxonomic relationships, virulence evolution and niche adaptation mechanisms.</title>
        <authorList>
            <person name="Yang M."/>
            <person name="Lv Y."/>
            <person name="Xiao J."/>
            <person name="Wu H."/>
            <person name="Zheng H."/>
            <person name="Liu Q."/>
            <person name="Zhang Y."/>
            <person name="Wang Q."/>
        </authorList>
    </citation>
    <scope>NUCLEOTIDE SEQUENCE [LARGE SCALE GENOMIC DNA]</scope>
    <source>
        <strain evidence="2">080813</strain>
    </source>
</reference>
<dbReference type="KEGG" id="ete:ETEE_3766"/>
<dbReference type="HOGENOM" id="CLU_2878690_0_0_6"/>
<evidence type="ECO:0000313" key="1">
    <source>
        <dbReference type="EMBL" id="AIJ10178.1"/>
    </source>
</evidence>
<accession>A0A076LUP5</accession>
<dbReference type="EMBL" id="CP006664">
    <property type="protein sequence ID" value="AIJ10178.1"/>
    <property type="molecule type" value="Genomic_DNA"/>
</dbReference>
<dbReference type="Proteomes" id="UP000028681">
    <property type="component" value="Chromosome"/>
</dbReference>